<organism evidence="2 3">
    <name type="scientific">Austropuccinia psidii MF-1</name>
    <dbReference type="NCBI Taxonomy" id="1389203"/>
    <lineage>
        <taxon>Eukaryota</taxon>
        <taxon>Fungi</taxon>
        <taxon>Dikarya</taxon>
        <taxon>Basidiomycota</taxon>
        <taxon>Pucciniomycotina</taxon>
        <taxon>Pucciniomycetes</taxon>
        <taxon>Pucciniales</taxon>
        <taxon>Sphaerophragmiaceae</taxon>
        <taxon>Austropuccinia</taxon>
    </lineage>
</organism>
<name>A0A9Q3IUE5_9BASI</name>
<dbReference type="AlphaFoldDB" id="A0A9Q3IUE5"/>
<feature type="compositionally biased region" description="Polar residues" evidence="1">
    <location>
        <begin position="70"/>
        <end position="83"/>
    </location>
</feature>
<protein>
    <submittedName>
        <fullName evidence="2">Uncharacterized protein</fullName>
    </submittedName>
</protein>
<feature type="region of interest" description="Disordered" evidence="1">
    <location>
        <begin position="55"/>
        <end position="83"/>
    </location>
</feature>
<evidence type="ECO:0000313" key="2">
    <source>
        <dbReference type="EMBL" id="MBW0550350.1"/>
    </source>
</evidence>
<gene>
    <name evidence="2" type="ORF">O181_090065</name>
</gene>
<comment type="caution">
    <text evidence="2">The sequence shown here is derived from an EMBL/GenBank/DDBJ whole genome shotgun (WGS) entry which is preliminary data.</text>
</comment>
<dbReference type="Proteomes" id="UP000765509">
    <property type="component" value="Unassembled WGS sequence"/>
</dbReference>
<proteinExistence type="predicted"/>
<evidence type="ECO:0000256" key="1">
    <source>
        <dbReference type="SAM" id="MobiDB-lite"/>
    </source>
</evidence>
<keyword evidence="3" id="KW-1185">Reference proteome</keyword>
<feature type="compositionally biased region" description="Basic and acidic residues" evidence="1">
    <location>
        <begin position="55"/>
        <end position="66"/>
    </location>
</feature>
<sequence length="83" mass="9260">MSLVFLPKRVVPRVSPAVVGDFNKLAQLVPKYLPDPSPVISENNKLNKTEIIRSELKSISQDHRVPPQEFDSNGPQPPSKKNT</sequence>
<evidence type="ECO:0000313" key="3">
    <source>
        <dbReference type="Proteomes" id="UP000765509"/>
    </source>
</evidence>
<dbReference type="EMBL" id="AVOT02055906">
    <property type="protein sequence ID" value="MBW0550350.1"/>
    <property type="molecule type" value="Genomic_DNA"/>
</dbReference>
<accession>A0A9Q3IUE5</accession>
<reference evidence="2" key="1">
    <citation type="submission" date="2021-03" db="EMBL/GenBank/DDBJ databases">
        <title>Draft genome sequence of rust myrtle Austropuccinia psidii MF-1, a brazilian biotype.</title>
        <authorList>
            <person name="Quecine M.C."/>
            <person name="Pachon D.M.R."/>
            <person name="Bonatelli M.L."/>
            <person name="Correr F.H."/>
            <person name="Franceschini L.M."/>
            <person name="Leite T.F."/>
            <person name="Margarido G.R.A."/>
            <person name="Almeida C.A."/>
            <person name="Ferrarezi J.A."/>
            <person name="Labate C.A."/>
        </authorList>
    </citation>
    <scope>NUCLEOTIDE SEQUENCE</scope>
    <source>
        <strain evidence="2">MF-1</strain>
    </source>
</reference>